<gene>
    <name evidence="1" type="ORF">O6H91_19G064900</name>
</gene>
<name>A0ACC2AW29_DIPCM</name>
<accession>A0ACC2AW29</accession>
<reference evidence="2" key="1">
    <citation type="journal article" date="2024" name="Proc. Natl. Acad. Sci. U.S.A.">
        <title>Extraordinary preservation of gene collinearity over three hundred million years revealed in homosporous lycophytes.</title>
        <authorList>
            <person name="Li C."/>
            <person name="Wickell D."/>
            <person name="Kuo L.Y."/>
            <person name="Chen X."/>
            <person name="Nie B."/>
            <person name="Liao X."/>
            <person name="Peng D."/>
            <person name="Ji J."/>
            <person name="Jenkins J."/>
            <person name="Williams M."/>
            <person name="Shu S."/>
            <person name="Plott C."/>
            <person name="Barry K."/>
            <person name="Rajasekar S."/>
            <person name="Grimwood J."/>
            <person name="Han X."/>
            <person name="Sun S."/>
            <person name="Hou Z."/>
            <person name="He W."/>
            <person name="Dai G."/>
            <person name="Sun C."/>
            <person name="Schmutz J."/>
            <person name="Leebens-Mack J.H."/>
            <person name="Li F.W."/>
            <person name="Wang L."/>
        </authorList>
    </citation>
    <scope>NUCLEOTIDE SEQUENCE [LARGE SCALE GENOMIC DNA]</scope>
    <source>
        <strain evidence="2">cv. PW_Plant_1</strain>
    </source>
</reference>
<proteinExistence type="predicted"/>
<dbReference type="Proteomes" id="UP001162992">
    <property type="component" value="Chromosome 19"/>
</dbReference>
<sequence length="277" mass="30714">MMVGSKSCELCSSVMSDRSICERCFVRRISRYCRKPTAVDLSPKAGELSSKKKAHPGLARASFEVASEDAYKKLSLQGVLQMILKSSASRIGIYQSSQVVELPKTEEDWFGKLFNSSLGRQALKSEQQVTVTEVCFKIMRSEGNDLCDGGKKRAPLAPEYSLPGCAKGEYQPEIGVHKDYAFLLNQITDKKREMALPTAESKLGCKAEPLLQKMESAKPPRPPKAVFSIRYEYVSSGRVNAAPLNMPLWRRRDMTKPSELQISAPTDPFGPCISHSP</sequence>
<keyword evidence="2" id="KW-1185">Reference proteome</keyword>
<evidence type="ECO:0000313" key="1">
    <source>
        <dbReference type="EMBL" id="KAJ7521722.1"/>
    </source>
</evidence>
<organism evidence="1 2">
    <name type="scientific">Diphasiastrum complanatum</name>
    <name type="common">Issler's clubmoss</name>
    <name type="synonym">Lycopodium complanatum</name>
    <dbReference type="NCBI Taxonomy" id="34168"/>
    <lineage>
        <taxon>Eukaryota</taxon>
        <taxon>Viridiplantae</taxon>
        <taxon>Streptophyta</taxon>
        <taxon>Embryophyta</taxon>
        <taxon>Tracheophyta</taxon>
        <taxon>Lycopodiopsida</taxon>
        <taxon>Lycopodiales</taxon>
        <taxon>Lycopodiaceae</taxon>
        <taxon>Lycopodioideae</taxon>
        <taxon>Diphasiastrum</taxon>
    </lineage>
</organism>
<comment type="caution">
    <text evidence="1">The sequence shown here is derived from an EMBL/GenBank/DDBJ whole genome shotgun (WGS) entry which is preliminary data.</text>
</comment>
<protein>
    <submittedName>
        <fullName evidence="1">Uncharacterized protein</fullName>
    </submittedName>
</protein>
<dbReference type="EMBL" id="CM055110">
    <property type="protein sequence ID" value="KAJ7521722.1"/>
    <property type="molecule type" value="Genomic_DNA"/>
</dbReference>
<evidence type="ECO:0000313" key="2">
    <source>
        <dbReference type="Proteomes" id="UP001162992"/>
    </source>
</evidence>